<dbReference type="Gene3D" id="1.10.287.110">
    <property type="entry name" value="DnaJ domain"/>
    <property type="match status" value="1"/>
</dbReference>
<name>A0A9N7R9J7_STRHE</name>
<dbReference type="EMBL" id="CACSLK010020742">
    <property type="protein sequence ID" value="CAA0821420.1"/>
    <property type="molecule type" value="Genomic_DNA"/>
</dbReference>
<reference evidence="2" key="1">
    <citation type="submission" date="2019-12" db="EMBL/GenBank/DDBJ databases">
        <authorList>
            <person name="Scholes J."/>
        </authorList>
    </citation>
    <scope>NUCLEOTIDE SEQUENCE</scope>
</reference>
<sequence>MSLTTTYNCYPRVPRTCPRTLNCPPLAVLPPPLLQTFRRRSSAMSVSVGDSHRPQTPPPLDALPFELKAESDFDRIVSPDGLVSICGFGSLLSERSARSTFPDLINFRAAKLNGFRRVFSHVAPIFFERGIAKPETKETSSLSVEPCEDETLVVTTFEIQRSEIPSFIEKEHEFRFLAVIPETFNGLLYTTPSVLCARYSDEEYFLNRCKGSKEIFFQRYGRFGIDKIWLDDILPCRVYLRHCVLAAKNLSEEAYENFLDHTFLCDRKTSIRGYLATSGSGIMEEQPPEQLKHRYGEENEDEKSELAKEICAISYRAIYCAKFHSPIADKSPFINWYLVLRVNENADVYGIRKQYRKLALQLHPDKNKHSDAESAFKLVSEAYFWLSDNAKRAAFDSERQKTIPCPKCNNTNPDNPPHNHTRKELSRIVRFQNRMKELRNKLKDEANIIEKCLVTASRRQLSKTAYATKTELPVFNPADYYFTPNRTTFNHERMEILRAGFRMGNTNRCINDRGVEGSPVFQYRRARVPFMSGNC</sequence>
<dbReference type="PROSITE" id="PS50076">
    <property type="entry name" value="DNAJ_2"/>
    <property type="match status" value="1"/>
</dbReference>
<dbReference type="OrthoDB" id="565040at2759"/>
<gene>
    <name evidence="2" type="ORF">SHERM_19422</name>
</gene>
<dbReference type="SUPFAM" id="SSF46565">
    <property type="entry name" value="Chaperone J-domain"/>
    <property type="match status" value="1"/>
</dbReference>
<proteinExistence type="predicted"/>
<dbReference type="SMART" id="SM00271">
    <property type="entry name" value="DnaJ"/>
    <property type="match status" value="1"/>
</dbReference>
<dbReference type="CDD" id="cd06257">
    <property type="entry name" value="DnaJ"/>
    <property type="match status" value="1"/>
</dbReference>
<dbReference type="AlphaFoldDB" id="A0A9N7R9J7"/>
<dbReference type="PRINTS" id="PR00625">
    <property type="entry name" value="JDOMAIN"/>
</dbReference>
<dbReference type="InterPro" id="IPR001623">
    <property type="entry name" value="DnaJ_domain"/>
</dbReference>
<accession>A0A9N7R9J7</accession>
<evidence type="ECO:0000313" key="2">
    <source>
        <dbReference type="EMBL" id="CAA0821420.1"/>
    </source>
</evidence>
<dbReference type="Pfam" id="PF00226">
    <property type="entry name" value="DnaJ"/>
    <property type="match status" value="1"/>
</dbReference>
<comment type="caution">
    <text evidence="2">The sequence shown here is derived from an EMBL/GenBank/DDBJ whole genome shotgun (WGS) entry which is preliminary data.</text>
</comment>
<feature type="domain" description="J" evidence="1">
    <location>
        <begin position="335"/>
        <end position="399"/>
    </location>
</feature>
<dbReference type="InterPro" id="IPR036869">
    <property type="entry name" value="J_dom_sf"/>
</dbReference>
<evidence type="ECO:0000259" key="1">
    <source>
        <dbReference type="PROSITE" id="PS50076"/>
    </source>
</evidence>
<keyword evidence="3" id="KW-1185">Reference proteome</keyword>
<dbReference type="PANTHER" id="PTHR35748:SF1">
    <property type="entry name" value="OS05G0358400 PROTEIN"/>
    <property type="match status" value="1"/>
</dbReference>
<organism evidence="2 3">
    <name type="scientific">Striga hermonthica</name>
    <name type="common">Purple witchweed</name>
    <name type="synonym">Buchnera hermonthica</name>
    <dbReference type="NCBI Taxonomy" id="68872"/>
    <lineage>
        <taxon>Eukaryota</taxon>
        <taxon>Viridiplantae</taxon>
        <taxon>Streptophyta</taxon>
        <taxon>Embryophyta</taxon>
        <taxon>Tracheophyta</taxon>
        <taxon>Spermatophyta</taxon>
        <taxon>Magnoliopsida</taxon>
        <taxon>eudicotyledons</taxon>
        <taxon>Gunneridae</taxon>
        <taxon>Pentapetalae</taxon>
        <taxon>asterids</taxon>
        <taxon>lamiids</taxon>
        <taxon>Lamiales</taxon>
        <taxon>Orobanchaceae</taxon>
        <taxon>Buchnereae</taxon>
        <taxon>Striga</taxon>
    </lineage>
</organism>
<dbReference type="PANTHER" id="PTHR35748">
    <property type="entry name" value="OS05G0358400 PROTEIN"/>
    <property type="match status" value="1"/>
</dbReference>
<dbReference type="Proteomes" id="UP001153555">
    <property type="component" value="Unassembled WGS sequence"/>
</dbReference>
<protein>
    <recommendedName>
        <fullName evidence="1">J domain-containing protein</fullName>
    </recommendedName>
</protein>
<evidence type="ECO:0000313" key="3">
    <source>
        <dbReference type="Proteomes" id="UP001153555"/>
    </source>
</evidence>